<dbReference type="Proteomes" id="UP000238071">
    <property type="component" value="Unassembled WGS sequence"/>
</dbReference>
<evidence type="ECO:0000259" key="9">
    <source>
        <dbReference type="PROSITE" id="PS50929"/>
    </source>
</evidence>
<feature type="transmembrane region" description="Helical" evidence="7">
    <location>
        <begin position="129"/>
        <end position="146"/>
    </location>
</feature>
<dbReference type="Gene3D" id="3.40.50.300">
    <property type="entry name" value="P-loop containing nucleotide triphosphate hydrolases"/>
    <property type="match status" value="1"/>
</dbReference>
<reference evidence="10 11" key="1">
    <citation type="submission" date="2018-02" db="EMBL/GenBank/DDBJ databases">
        <title>Subsurface microbial communities from deep shales in Ohio and West Virginia, USA.</title>
        <authorList>
            <person name="Wrighton K."/>
        </authorList>
    </citation>
    <scope>NUCLEOTIDE SEQUENCE [LARGE SCALE GENOMIC DNA]</scope>
    <source>
        <strain evidence="10 11">OWC-G53F</strain>
    </source>
</reference>
<dbReference type="GO" id="GO:1904680">
    <property type="term" value="F:peptide transmembrane transporter activity"/>
    <property type="evidence" value="ECO:0007669"/>
    <property type="project" value="InterPro"/>
</dbReference>
<evidence type="ECO:0000256" key="4">
    <source>
        <dbReference type="ARBA" id="ARBA00022840"/>
    </source>
</evidence>
<dbReference type="EMBL" id="PTIY01000014">
    <property type="protein sequence ID" value="PPK67270.1"/>
    <property type="molecule type" value="Genomic_DNA"/>
</dbReference>
<proteinExistence type="predicted"/>
<dbReference type="OrthoDB" id="9760776at2"/>
<dbReference type="SUPFAM" id="SSF90123">
    <property type="entry name" value="ABC transporter transmembrane region"/>
    <property type="match status" value="1"/>
</dbReference>
<feature type="transmembrane region" description="Helical" evidence="7">
    <location>
        <begin position="238"/>
        <end position="259"/>
    </location>
</feature>
<dbReference type="PANTHER" id="PTHR24221:SF654">
    <property type="entry name" value="ATP-BINDING CASSETTE SUB-FAMILY B MEMBER 6"/>
    <property type="match status" value="1"/>
</dbReference>
<feature type="domain" description="ABC transporter" evidence="8">
    <location>
        <begin position="333"/>
        <end position="545"/>
    </location>
</feature>
<dbReference type="InterPro" id="IPR011527">
    <property type="entry name" value="ABC1_TM_dom"/>
</dbReference>
<dbReference type="InterPro" id="IPR005898">
    <property type="entry name" value="Cyc_pep_transpt_SyrD/YojI"/>
</dbReference>
<evidence type="ECO:0000256" key="2">
    <source>
        <dbReference type="ARBA" id="ARBA00022692"/>
    </source>
</evidence>
<dbReference type="InterPro" id="IPR003439">
    <property type="entry name" value="ABC_transporter-like_ATP-bd"/>
</dbReference>
<sequence>MNFQFFTFLNNETGEVNFKLILMTATSGLSNTLNLALINASVASMKEGGPFWQHFVIFGISLTLFVYSLRYILYESSRIAEKAVCNIRARLGDKIRRCDLQSLEKIGESDILARISRDTGMISQTTRPLFAATQAAFMVIFTLLYIAVESPIAVVLCGIMILCGAIFYMKDRDAYEKGLSDSSDSEDELAKSLTGLLRGFKEIRINQKKSDAVFADFCDIASTVSIVRTKVMQLYADTVVFIEMFFVILLGGVVFILPVISNEFAGTVTQIVAAILFFFGPLATVIMMYPVYMQANMTVDNLYRLERDLDRDQKVKNDSHSIVQQEFNDFKTIRFDQVGFIYADPDGLPSFQIGPITTTVNRGEILFLIGGNGSGKTSFMKLFTLLYLPTSGTIFVDDQPIDDVNIISYRNLFSAIFSDFYLFDKLYGVGDVPPERVQELLKLMGIAHKTGIKNGCFTNTNLSTGQRKRLALVMAYLEDKPVYIFDEVAADQDPQFRSYFYETLLPELKAAGKTILVVSHDDRYFHVADRILQMDYGQLFAYMDK</sequence>
<dbReference type="Pfam" id="PF00664">
    <property type="entry name" value="ABC_membrane"/>
    <property type="match status" value="1"/>
</dbReference>
<evidence type="ECO:0000259" key="8">
    <source>
        <dbReference type="PROSITE" id="PS50893"/>
    </source>
</evidence>
<comment type="subcellular location">
    <subcellularLocation>
        <location evidence="1">Cell membrane</location>
        <topology evidence="1">Multi-pass membrane protein</topology>
    </subcellularLocation>
</comment>
<comment type="caution">
    <text evidence="10">The sequence shown here is derived from an EMBL/GenBank/DDBJ whole genome shotgun (WGS) entry which is preliminary data.</text>
</comment>
<protein>
    <submittedName>
        <fullName evidence="10">Putative ATP-binding cassette transporter</fullName>
    </submittedName>
</protein>
<dbReference type="InterPro" id="IPR036640">
    <property type="entry name" value="ABC1_TM_sf"/>
</dbReference>
<dbReference type="InterPro" id="IPR039421">
    <property type="entry name" value="Type_1_exporter"/>
</dbReference>
<dbReference type="GO" id="GO:0005886">
    <property type="term" value="C:plasma membrane"/>
    <property type="evidence" value="ECO:0007669"/>
    <property type="project" value="UniProtKB-SubCell"/>
</dbReference>
<dbReference type="Pfam" id="PF00005">
    <property type="entry name" value="ABC_tran"/>
    <property type="match status" value="1"/>
</dbReference>
<keyword evidence="5 7" id="KW-1133">Transmembrane helix</keyword>
<evidence type="ECO:0000256" key="6">
    <source>
        <dbReference type="ARBA" id="ARBA00023136"/>
    </source>
</evidence>
<organism evidence="10 11">
    <name type="scientific">Methylobacter tundripaludum</name>
    <dbReference type="NCBI Taxonomy" id="173365"/>
    <lineage>
        <taxon>Bacteria</taxon>
        <taxon>Pseudomonadati</taxon>
        <taxon>Pseudomonadota</taxon>
        <taxon>Gammaproteobacteria</taxon>
        <taxon>Methylococcales</taxon>
        <taxon>Methylococcaceae</taxon>
        <taxon>Methylobacter</taxon>
    </lineage>
</organism>
<dbReference type="Gene3D" id="1.20.1560.10">
    <property type="entry name" value="ABC transporter type 1, transmembrane domain"/>
    <property type="match status" value="1"/>
</dbReference>
<evidence type="ECO:0000313" key="11">
    <source>
        <dbReference type="Proteomes" id="UP000238071"/>
    </source>
</evidence>
<evidence type="ECO:0000256" key="7">
    <source>
        <dbReference type="SAM" id="Phobius"/>
    </source>
</evidence>
<dbReference type="NCBIfam" id="TIGR01194">
    <property type="entry name" value="cyc_pep_trnsptr"/>
    <property type="match status" value="1"/>
</dbReference>
<dbReference type="SMART" id="SM00382">
    <property type="entry name" value="AAA"/>
    <property type="match status" value="1"/>
</dbReference>
<feature type="transmembrane region" description="Helical" evidence="7">
    <location>
        <begin position="51"/>
        <end position="73"/>
    </location>
</feature>
<name>A0A2S6GQ31_9GAMM</name>
<keyword evidence="6 7" id="KW-0472">Membrane</keyword>
<dbReference type="GO" id="GO:0015833">
    <property type="term" value="P:peptide transport"/>
    <property type="evidence" value="ECO:0007669"/>
    <property type="project" value="InterPro"/>
</dbReference>
<keyword evidence="11" id="KW-1185">Reference proteome</keyword>
<dbReference type="AlphaFoldDB" id="A0A2S6GQ31"/>
<evidence type="ECO:0000256" key="5">
    <source>
        <dbReference type="ARBA" id="ARBA00022989"/>
    </source>
</evidence>
<dbReference type="GO" id="GO:0034040">
    <property type="term" value="F:ATPase-coupled lipid transmembrane transporter activity"/>
    <property type="evidence" value="ECO:0007669"/>
    <property type="project" value="TreeGrafter"/>
</dbReference>
<keyword evidence="2 7" id="KW-0812">Transmembrane</keyword>
<dbReference type="GO" id="GO:0140359">
    <property type="term" value="F:ABC-type transporter activity"/>
    <property type="evidence" value="ECO:0007669"/>
    <property type="project" value="InterPro"/>
</dbReference>
<gene>
    <name evidence="10" type="ORF">B0F88_11417</name>
</gene>
<evidence type="ECO:0000256" key="1">
    <source>
        <dbReference type="ARBA" id="ARBA00004651"/>
    </source>
</evidence>
<dbReference type="PROSITE" id="PS50929">
    <property type="entry name" value="ABC_TM1F"/>
    <property type="match status" value="1"/>
</dbReference>
<dbReference type="PROSITE" id="PS50893">
    <property type="entry name" value="ABC_TRANSPORTER_2"/>
    <property type="match status" value="1"/>
</dbReference>
<dbReference type="InterPro" id="IPR003593">
    <property type="entry name" value="AAA+_ATPase"/>
</dbReference>
<evidence type="ECO:0000313" key="10">
    <source>
        <dbReference type="EMBL" id="PPK67270.1"/>
    </source>
</evidence>
<feature type="transmembrane region" description="Helical" evidence="7">
    <location>
        <begin position="152"/>
        <end position="169"/>
    </location>
</feature>
<keyword evidence="3" id="KW-0547">Nucleotide-binding</keyword>
<dbReference type="InterPro" id="IPR027417">
    <property type="entry name" value="P-loop_NTPase"/>
</dbReference>
<dbReference type="SUPFAM" id="SSF52540">
    <property type="entry name" value="P-loop containing nucleoside triphosphate hydrolases"/>
    <property type="match status" value="1"/>
</dbReference>
<dbReference type="RefSeq" id="WP_104424826.1">
    <property type="nucleotide sequence ID" value="NZ_PTIY01000014.1"/>
</dbReference>
<feature type="domain" description="ABC transmembrane type-1" evidence="9">
    <location>
        <begin position="20"/>
        <end position="294"/>
    </location>
</feature>
<dbReference type="PANTHER" id="PTHR24221">
    <property type="entry name" value="ATP-BINDING CASSETTE SUB-FAMILY B"/>
    <property type="match status" value="1"/>
</dbReference>
<keyword evidence="4 10" id="KW-0067">ATP-binding</keyword>
<evidence type="ECO:0000256" key="3">
    <source>
        <dbReference type="ARBA" id="ARBA00022741"/>
    </source>
</evidence>
<dbReference type="GO" id="GO:0005524">
    <property type="term" value="F:ATP binding"/>
    <property type="evidence" value="ECO:0007669"/>
    <property type="project" value="UniProtKB-KW"/>
</dbReference>
<dbReference type="GO" id="GO:0016887">
    <property type="term" value="F:ATP hydrolysis activity"/>
    <property type="evidence" value="ECO:0007669"/>
    <property type="project" value="InterPro"/>
</dbReference>
<accession>A0A2S6GQ31</accession>
<feature type="transmembrane region" description="Helical" evidence="7">
    <location>
        <begin position="271"/>
        <end position="292"/>
    </location>
</feature>